<dbReference type="EMBL" id="RSCD01000026">
    <property type="protein sequence ID" value="RSH82820.1"/>
    <property type="molecule type" value="Genomic_DNA"/>
</dbReference>
<feature type="region of interest" description="Disordered" evidence="1">
    <location>
        <begin position="35"/>
        <end position="61"/>
    </location>
</feature>
<gene>
    <name evidence="2" type="ORF">EHS25_005810</name>
</gene>
<dbReference type="AlphaFoldDB" id="A0A427XVG6"/>
<accession>A0A427XVG6</accession>
<reference evidence="2 3" key="1">
    <citation type="submission" date="2018-11" db="EMBL/GenBank/DDBJ databases">
        <title>Genome sequence of Saitozyma podzolica DSM 27192.</title>
        <authorList>
            <person name="Aliyu H."/>
            <person name="Gorte O."/>
            <person name="Ochsenreither K."/>
        </authorList>
    </citation>
    <scope>NUCLEOTIDE SEQUENCE [LARGE SCALE GENOMIC DNA]</scope>
    <source>
        <strain evidence="2 3">DSM 27192</strain>
    </source>
</reference>
<feature type="compositionally biased region" description="Pro residues" evidence="1">
    <location>
        <begin position="42"/>
        <end position="59"/>
    </location>
</feature>
<evidence type="ECO:0000313" key="2">
    <source>
        <dbReference type="EMBL" id="RSH82820.1"/>
    </source>
</evidence>
<sequence>MCRYGTAECIVVSIVHVYSPISDHKTPAVTQLITPTNTVRPTIPPDPPTPPDPNAPTPSRPAADLLVVALGDAVPVGDAEVALSVLVLIPCTLQSVNGHEALVISDREE</sequence>
<comment type="caution">
    <text evidence="2">The sequence shown here is derived from an EMBL/GenBank/DDBJ whole genome shotgun (WGS) entry which is preliminary data.</text>
</comment>
<proteinExistence type="predicted"/>
<protein>
    <submittedName>
        <fullName evidence="2">Uncharacterized protein</fullName>
    </submittedName>
</protein>
<dbReference type="OrthoDB" id="10536131at2759"/>
<keyword evidence="3" id="KW-1185">Reference proteome</keyword>
<dbReference type="Proteomes" id="UP000279259">
    <property type="component" value="Unassembled WGS sequence"/>
</dbReference>
<evidence type="ECO:0000313" key="3">
    <source>
        <dbReference type="Proteomes" id="UP000279259"/>
    </source>
</evidence>
<organism evidence="2 3">
    <name type="scientific">Saitozyma podzolica</name>
    <dbReference type="NCBI Taxonomy" id="1890683"/>
    <lineage>
        <taxon>Eukaryota</taxon>
        <taxon>Fungi</taxon>
        <taxon>Dikarya</taxon>
        <taxon>Basidiomycota</taxon>
        <taxon>Agaricomycotina</taxon>
        <taxon>Tremellomycetes</taxon>
        <taxon>Tremellales</taxon>
        <taxon>Trimorphomycetaceae</taxon>
        <taxon>Saitozyma</taxon>
    </lineage>
</organism>
<evidence type="ECO:0000256" key="1">
    <source>
        <dbReference type="SAM" id="MobiDB-lite"/>
    </source>
</evidence>
<name>A0A427XVG6_9TREE</name>